<dbReference type="PROSITE" id="PS01046">
    <property type="entry name" value="LON_SER"/>
    <property type="match status" value="1"/>
</dbReference>
<dbReference type="SUPFAM" id="SSF54211">
    <property type="entry name" value="Ribosomal protein S5 domain 2-like"/>
    <property type="match status" value="1"/>
</dbReference>
<dbReference type="CDD" id="cd00009">
    <property type="entry name" value="AAA"/>
    <property type="match status" value="1"/>
</dbReference>
<dbReference type="PANTHER" id="PTHR10046">
    <property type="entry name" value="ATP DEPENDENT LON PROTEASE FAMILY MEMBER"/>
    <property type="match status" value="1"/>
</dbReference>
<dbReference type="InterPro" id="IPR008268">
    <property type="entry name" value="Peptidase_S16_AS"/>
</dbReference>
<dbReference type="Gene3D" id="3.40.50.300">
    <property type="entry name" value="P-loop containing nucleotide triphosphate hydrolases"/>
    <property type="match status" value="2"/>
</dbReference>
<dbReference type="Pfam" id="PF05362">
    <property type="entry name" value="Lon_C"/>
    <property type="match status" value="1"/>
</dbReference>
<dbReference type="InterPro" id="IPR020568">
    <property type="entry name" value="Ribosomal_Su5_D2-typ_SF"/>
</dbReference>
<comment type="subunit">
    <text evidence="4">Homohexamer. Organized in a ring with a central cavity.</text>
</comment>
<dbReference type="GO" id="GO:0006355">
    <property type="term" value="P:regulation of DNA-templated transcription"/>
    <property type="evidence" value="ECO:0007669"/>
    <property type="project" value="InterPro"/>
</dbReference>
<dbReference type="PROSITE" id="PS00676">
    <property type="entry name" value="SIGMA54_INTERACT_2"/>
    <property type="match status" value="1"/>
</dbReference>
<dbReference type="InterPro" id="IPR014251">
    <property type="entry name" value="Spore_LonB"/>
</dbReference>
<keyword evidence="6" id="KW-0812">Transmembrane</keyword>
<dbReference type="GO" id="GO:0006508">
    <property type="term" value="P:proteolysis"/>
    <property type="evidence" value="ECO:0007669"/>
    <property type="project" value="UniProtKB-KW"/>
</dbReference>
<dbReference type="GO" id="GO:0030163">
    <property type="term" value="P:protein catabolic process"/>
    <property type="evidence" value="ECO:0007669"/>
    <property type="project" value="InterPro"/>
</dbReference>
<comment type="catalytic activity">
    <reaction evidence="5">
        <text>Hydrolysis of proteins in presence of ATP.</text>
        <dbReference type="EC" id="3.4.21.53"/>
    </reaction>
</comment>
<dbReference type="EC" id="3.4.21.53" evidence="5"/>
<feature type="active site" evidence="5">
    <location>
        <position position="446"/>
    </location>
</feature>
<dbReference type="Pfam" id="PF01078">
    <property type="entry name" value="Mg_chelatase"/>
    <property type="match status" value="1"/>
</dbReference>
<feature type="active site" evidence="5">
    <location>
        <position position="489"/>
    </location>
</feature>
<keyword evidence="2 5" id="KW-0378">Hydrolase</keyword>
<dbReference type="PROSITE" id="PS50045">
    <property type="entry name" value="SIGMA54_INTERACT_4"/>
    <property type="match status" value="1"/>
</dbReference>
<dbReference type="InterPro" id="IPR027065">
    <property type="entry name" value="Lon_Prtase"/>
</dbReference>
<evidence type="ECO:0000259" key="8">
    <source>
        <dbReference type="PROSITE" id="PS51786"/>
    </source>
</evidence>
<protein>
    <recommendedName>
        <fullName evidence="5">endopeptidase La</fullName>
        <ecNumber evidence="5">3.4.21.53</ecNumber>
    </recommendedName>
</protein>
<dbReference type="InterPro" id="IPR025943">
    <property type="entry name" value="Sigma_54_int_dom_ATP-bd_2"/>
</dbReference>
<dbReference type="Proteomes" id="UP000003094">
    <property type="component" value="Unassembled WGS sequence"/>
</dbReference>
<evidence type="ECO:0000256" key="4">
    <source>
        <dbReference type="ARBA" id="ARBA00026070"/>
    </source>
</evidence>
<organism evidence="9 10">
    <name type="scientific">Paenibacillus vortex V453</name>
    <dbReference type="NCBI Taxonomy" id="715225"/>
    <lineage>
        <taxon>Bacteria</taxon>
        <taxon>Bacillati</taxon>
        <taxon>Bacillota</taxon>
        <taxon>Bacilli</taxon>
        <taxon>Bacillales</taxon>
        <taxon>Paenibacillaceae</taxon>
        <taxon>Paenibacillus</taxon>
    </lineage>
</organism>
<evidence type="ECO:0000313" key="10">
    <source>
        <dbReference type="Proteomes" id="UP000003094"/>
    </source>
</evidence>
<gene>
    <name evidence="9" type="ORF">PVOR_09650</name>
</gene>
<keyword evidence="6" id="KW-0472">Membrane</keyword>
<keyword evidence="1 5" id="KW-0645">Protease</keyword>
<dbReference type="GO" id="GO:0005524">
    <property type="term" value="F:ATP binding"/>
    <property type="evidence" value="ECO:0007669"/>
    <property type="project" value="InterPro"/>
</dbReference>
<feature type="transmembrane region" description="Helical" evidence="6">
    <location>
        <begin position="6"/>
        <end position="26"/>
    </location>
</feature>
<reference evidence="9 10" key="1">
    <citation type="journal article" date="2010" name="BMC Genomics">
        <title>Genome sequence of the pattern forming Paenibacillus vortex bacterium reveals potential for thriving in complex environments.</title>
        <authorList>
            <person name="Sirota-Madi A."/>
            <person name="Olender T."/>
            <person name="Helman Y."/>
            <person name="Ingham C."/>
            <person name="Brainis I."/>
            <person name="Roth D."/>
            <person name="Hagi E."/>
            <person name="Brodsky L."/>
            <person name="Leshkowitz D."/>
            <person name="Galatenko V."/>
            <person name="Nikolaev V."/>
            <person name="Mugasimangalam R.C."/>
            <person name="Bransburg-Zabary S."/>
            <person name="Gutnick D.L."/>
            <person name="Lancet D."/>
            <person name="Ben-Jacob E."/>
        </authorList>
    </citation>
    <scope>NUCLEOTIDE SEQUENCE [LARGE SCALE GENOMIC DNA]</scope>
    <source>
        <strain evidence="9 10">V453</strain>
    </source>
</reference>
<dbReference type="PROSITE" id="PS51786">
    <property type="entry name" value="LON_PROTEOLYTIC"/>
    <property type="match status" value="1"/>
</dbReference>
<dbReference type="PRINTS" id="PR00830">
    <property type="entry name" value="ENDOLAPTASE"/>
</dbReference>
<feature type="domain" description="Sigma-54 factor interaction" evidence="7">
    <location>
        <begin position="93"/>
        <end position="265"/>
    </location>
</feature>
<dbReference type="InterPro" id="IPR008269">
    <property type="entry name" value="Lon_proteolytic"/>
</dbReference>
<keyword evidence="3 5" id="KW-0720">Serine protease</keyword>
<dbReference type="GO" id="GO:0004252">
    <property type="term" value="F:serine-type endopeptidase activity"/>
    <property type="evidence" value="ECO:0007669"/>
    <property type="project" value="UniProtKB-UniRule"/>
</dbReference>
<proteinExistence type="inferred from homology"/>
<dbReference type="SMART" id="SM00382">
    <property type="entry name" value="AAA"/>
    <property type="match status" value="1"/>
</dbReference>
<accession>A0A2R9SZ13</accession>
<comment type="caution">
    <text evidence="9">The sequence shown here is derived from an EMBL/GenBank/DDBJ whole genome shotgun (WGS) entry which is preliminary data.</text>
</comment>
<dbReference type="InterPro" id="IPR002078">
    <property type="entry name" value="Sigma_54_int"/>
</dbReference>
<dbReference type="Gene3D" id="3.30.230.10">
    <property type="match status" value="1"/>
</dbReference>
<evidence type="ECO:0000256" key="1">
    <source>
        <dbReference type="ARBA" id="ARBA00022670"/>
    </source>
</evidence>
<evidence type="ECO:0000256" key="5">
    <source>
        <dbReference type="PROSITE-ProRule" id="PRU01122"/>
    </source>
</evidence>
<evidence type="ECO:0000256" key="6">
    <source>
        <dbReference type="SAM" id="Phobius"/>
    </source>
</evidence>
<dbReference type="InterPro" id="IPR000523">
    <property type="entry name" value="Mg_chelatse_chII-like_cat_dom"/>
</dbReference>
<keyword evidence="6" id="KW-1133">Transmembrane helix</keyword>
<comment type="similarity">
    <text evidence="5">Belongs to the peptidase S16 family.</text>
</comment>
<keyword evidence="10" id="KW-1185">Reference proteome</keyword>
<feature type="domain" description="Lon proteolytic" evidence="8">
    <location>
        <begin position="349"/>
        <end position="492"/>
    </location>
</feature>
<evidence type="ECO:0000259" key="7">
    <source>
        <dbReference type="PROSITE" id="PS50045"/>
    </source>
</evidence>
<name>A0A2R9SZ13_9BACL</name>
<dbReference type="AlphaFoldDB" id="A0A2R9SZ13"/>
<evidence type="ECO:0000256" key="3">
    <source>
        <dbReference type="ARBA" id="ARBA00022825"/>
    </source>
</evidence>
<dbReference type="InterPro" id="IPR003593">
    <property type="entry name" value="AAA+_ATPase"/>
</dbReference>
<evidence type="ECO:0000256" key="2">
    <source>
        <dbReference type="ARBA" id="ARBA00022801"/>
    </source>
</evidence>
<dbReference type="GO" id="GO:0004176">
    <property type="term" value="F:ATP-dependent peptidase activity"/>
    <property type="evidence" value="ECO:0007669"/>
    <property type="project" value="UniProtKB-UniRule"/>
</dbReference>
<dbReference type="EMBL" id="ADHJ01000014">
    <property type="protein sequence ID" value="EFU42520.1"/>
    <property type="molecule type" value="Genomic_DNA"/>
</dbReference>
<sequence length="588" mass="63846">MNLSIVIMLVQLFFAVIIGIYFWNLLRGQKTSKTAVDRESRKELDKLRKLRSISLTKPLAEKTRPQTMDDIVGQKDGLRALKAALCSANPQHVIVYGPPGVGKTAAARVVMEEAKKNPQSPFKYDAKFTEIDATTARFDERGIADPLIGSVHDPIYQGAGAMGVAGIPQPKPGAVTKAHGGILFIDEIGELHPIQMNKLLKVLEDRKVLLESAYYNSEDANTPAYIHDIFQNGLPADFRLVGATTRSPEEIAPALRSRCMEIFFRPLLPEEIGRIAEDAIQKIGLNSAPEAVEVVKQYCSNGREAVNMIQLAAGLALTEKRDSLRAADVEWVASSSQLQPRPDRKIPGKPQVGVVNGLAVYGPNMGALLEIEVSAVPVEEGRGTYNITGVVDEEEFGGGSRKLRRKSMAKGSIENVLTVLGSMGFTPKNYDLHINFPGGTPIDGPSAGIAMAAAIVSAIKGIEVDNKVAMTGEMSIHGKVKPIGGVIAKVGGGIPGRCYPCNHSQRQLANVVPRFKWRFTGNSCRIGGRSIRPHFWRIVRSGGCAAPRKRSVSSLFSFIAAGNASAQRESHGRWRMLSFTLLVFYTQI</sequence>
<dbReference type="InterPro" id="IPR014721">
    <property type="entry name" value="Ribsml_uS5_D2-typ_fold_subgr"/>
</dbReference>
<evidence type="ECO:0000313" key="9">
    <source>
        <dbReference type="EMBL" id="EFU42520.1"/>
    </source>
</evidence>
<dbReference type="KEGG" id="pvo:PVOR_09650"/>
<dbReference type="SUPFAM" id="SSF52540">
    <property type="entry name" value="P-loop containing nucleoside triphosphate hydrolases"/>
    <property type="match status" value="1"/>
</dbReference>
<dbReference type="InterPro" id="IPR027417">
    <property type="entry name" value="P-loop_NTPase"/>
</dbReference>
<dbReference type="NCBIfam" id="TIGR02902">
    <property type="entry name" value="spore_lonB"/>
    <property type="match status" value="1"/>
</dbReference>